<reference evidence="2 3" key="1">
    <citation type="submission" date="2017-06" db="EMBL/GenBank/DDBJ databases">
        <authorList>
            <person name="Kim H.J."/>
            <person name="Triplett B.A."/>
        </authorList>
    </citation>
    <scope>NUCLEOTIDE SEQUENCE [LARGE SCALE GENOMIC DNA]</scope>
    <source>
        <strain evidence="2 3">CGMCC 4.5593</strain>
    </source>
</reference>
<feature type="transmembrane region" description="Helical" evidence="1">
    <location>
        <begin position="211"/>
        <end position="229"/>
    </location>
</feature>
<dbReference type="OrthoDB" id="4339140at2"/>
<feature type="transmembrane region" description="Helical" evidence="1">
    <location>
        <begin position="188"/>
        <end position="205"/>
    </location>
</feature>
<feature type="transmembrane region" description="Helical" evidence="1">
    <location>
        <begin position="267"/>
        <end position="289"/>
    </location>
</feature>
<gene>
    <name evidence="2" type="ORF">SAMN05421812_105438</name>
</gene>
<feature type="transmembrane region" description="Helical" evidence="1">
    <location>
        <begin position="420"/>
        <end position="441"/>
    </location>
</feature>
<feature type="transmembrane region" description="Helical" evidence="1">
    <location>
        <begin position="128"/>
        <end position="148"/>
    </location>
</feature>
<keyword evidence="1" id="KW-0472">Membrane</keyword>
<feature type="transmembrane region" description="Helical" evidence="1">
    <location>
        <begin position="335"/>
        <end position="356"/>
    </location>
</feature>
<accession>A0A239MFY8</accession>
<dbReference type="RefSeq" id="WP_089249425.1">
    <property type="nucleotide sequence ID" value="NZ_FZPH01000005.1"/>
</dbReference>
<proteinExistence type="predicted"/>
<feature type="transmembrane region" description="Helical" evidence="1">
    <location>
        <begin position="448"/>
        <end position="467"/>
    </location>
</feature>
<feature type="transmembrane region" description="Helical" evidence="1">
    <location>
        <begin position="479"/>
        <end position="499"/>
    </location>
</feature>
<dbReference type="Proteomes" id="UP000198362">
    <property type="component" value="Unassembled WGS sequence"/>
</dbReference>
<feature type="transmembrane region" description="Helical" evidence="1">
    <location>
        <begin position="310"/>
        <end position="329"/>
    </location>
</feature>
<feature type="transmembrane region" description="Helical" evidence="1">
    <location>
        <begin position="241"/>
        <end position="261"/>
    </location>
</feature>
<keyword evidence="1" id="KW-0812">Transmembrane</keyword>
<feature type="transmembrane region" description="Helical" evidence="1">
    <location>
        <begin position="384"/>
        <end position="414"/>
    </location>
</feature>
<evidence type="ECO:0000313" key="3">
    <source>
        <dbReference type="Proteomes" id="UP000198362"/>
    </source>
</evidence>
<sequence length="505" mass="52675">MTLTSGQPRAPIIAAAREVAADATLAINISGTAVASPPVIEGVAVTGDPLDALVDRVRETAGRAVDALQVAALLEADGITDRVARAVFGFTDVFYLAEEVFRRAGGGVRRLRPVAAPLRDPGRAAREIAHGALYLLPGALFPAVAAVIAPQVLVVALLVAGVLGWVWAAGASWLAFQCLNVDDDLTAGRVLAWSTGIGMVVAALAGLGVTMAVGGGVTAAALVPGVMAYQMASTALVFYKLELWLALLTAPAAVLGIGYLLGDIQLVWALGTVSACVGAALAAGIWFALRAGKGRTVSAIGGPRGLFRGRIGPLAWVLLYSALAAVFLLHAQVPYLLSNVDVVLVVLALIVTMGVVEWRSRRFMEEARRLLTRVRYPREFQSRVWLLLAGNLAACWLATAVFATAICWGLWSFGRLSPDALAMAGAQIAMAGAYLTAFVLAGQLRYGWLCGCLTVAIAASLGTPHLIGASSDVPTTFFYLGSAVLLQILLLVGLTPVLGQVSRYR</sequence>
<organism evidence="2 3">
    <name type="scientific">Asanoa hainanensis</name>
    <dbReference type="NCBI Taxonomy" id="560556"/>
    <lineage>
        <taxon>Bacteria</taxon>
        <taxon>Bacillati</taxon>
        <taxon>Actinomycetota</taxon>
        <taxon>Actinomycetes</taxon>
        <taxon>Micromonosporales</taxon>
        <taxon>Micromonosporaceae</taxon>
        <taxon>Asanoa</taxon>
    </lineage>
</organism>
<keyword evidence="3" id="KW-1185">Reference proteome</keyword>
<evidence type="ECO:0000313" key="2">
    <source>
        <dbReference type="EMBL" id="SNT41596.1"/>
    </source>
</evidence>
<protein>
    <submittedName>
        <fullName evidence="2">Uncharacterized protein</fullName>
    </submittedName>
</protein>
<dbReference type="EMBL" id="FZPH01000005">
    <property type="protein sequence ID" value="SNT41596.1"/>
    <property type="molecule type" value="Genomic_DNA"/>
</dbReference>
<keyword evidence="1" id="KW-1133">Transmembrane helix</keyword>
<feature type="transmembrane region" description="Helical" evidence="1">
    <location>
        <begin position="154"/>
        <end position="176"/>
    </location>
</feature>
<name>A0A239MFY8_9ACTN</name>
<evidence type="ECO:0000256" key="1">
    <source>
        <dbReference type="SAM" id="Phobius"/>
    </source>
</evidence>
<dbReference type="AlphaFoldDB" id="A0A239MFY8"/>